<reference evidence="2 3" key="1">
    <citation type="submission" date="2018-10" db="EMBL/GenBank/DDBJ databases">
        <title>Fifty Aureobasidium pullulans genomes reveal a recombining polyextremotolerant generalist.</title>
        <authorList>
            <person name="Gostincar C."/>
            <person name="Turk M."/>
            <person name="Zajc J."/>
            <person name="Gunde-Cimerman N."/>
        </authorList>
    </citation>
    <scope>NUCLEOTIDE SEQUENCE [LARGE SCALE GENOMIC DNA]</scope>
    <source>
        <strain evidence="2 3">EXF-11013</strain>
    </source>
</reference>
<dbReference type="EMBL" id="QZAL01000229">
    <property type="protein sequence ID" value="THW32886.1"/>
    <property type="molecule type" value="Genomic_DNA"/>
</dbReference>
<evidence type="ECO:0000256" key="1">
    <source>
        <dbReference type="SAM" id="MobiDB-lite"/>
    </source>
</evidence>
<dbReference type="Proteomes" id="UP000310687">
    <property type="component" value="Unassembled WGS sequence"/>
</dbReference>
<proteinExistence type="predicted"/>
<feature type="compositionally biased region" description="Basic and acidic residues" evidence="1">
    <location>
        <begin position="34"/>
        <end position="44"/>
    </location>
</feature>
<comment type="caution">
    <text evidence="2">The sequence shown here is derived from an EMBL/GenBank/DDBJ whole genome shotgun (WGS) entry which is preliminary data.</text>
</comment>
<sequence length="493" mass="56137">MAHPDVSMGGTNAGSSTFSIPHAPKFPDGNLRNTAREFGARENPDGNSFEVRPIDPDDLTGEGRLSPDDFPIQYRLGPPCKSMGWSEVVHKWGLQMLERAGFLNVDVLLADDWYMSPFGKFAAEVTNPQRLPDQRIHPVFWKDLWHKTTDTDYDLMRPALILASAFLDDPTTLCLFHAMAVPADQMTTFLDPKLGWCKRLDVPATLNDEQQIDTYHKICMMRQYMSIHWETFDNLHKYGAVAYTKPQLGRPAATGPNTTKSSICISRVYLEVMERYKNRSTDSTFEAYFDGILDNAGVPENRRPRKIDLDSAALRATLMFASYLLHEFAHAFCKAYVERPLERPPLTWAREPWLADNRSNELGLAFTDAIFGGVPTSTVFRHKDFNTPEEGYAQCYYAPFGLHFPRKWKQWSTKTKPDEGLLEQGKQDDLTAPMTFYPIAQQQVVDMFDEEKWNNDVLRNGIGALKFKAHREWAVHRTPGPDPDNPLKSSGFI</sequence>
<feature type="compositionally biased region" description="Polar residues" evidence="1">
    <location>
        <begin position="9"/>
        <end position="19"/>
    </location>
</feature>
<dbReference type="AlphaFoldDB" id="A0A4S8X621"/>
<organism evidence="2 3">
    <name type="scientific">Aureobasidium pullulans</name>
    <name type="common">Black yeast</name>
    <name type="synonym">Pullularia pullulans</name>
    <dbReference type="NCBI Taxonomy" id="5580"/>
    <lineage>
        <taxon>Eukaryota</taxon>
        <taxon>Fungi</taxon>
        <taxon>Dikarya</taxon>
        <taxon>Ascomycota</taxon>
        <taxon>Pezizomycotina</taxon>
        <taxon>Dothideomycetes</taxon>
        <taxon>Dothideomycetidae</taxon>
        <taxon>Dothideales</taxon>
        <taxon>Saccotheciaceae</taxon>
        <taxon>Aureobasidium</taxon>
    </lineage>
</organism>
<gene>
    <name evidence="2" type="ORF">D6D22_09397</name>
</gene>
<accession>A0A4S8X621</accession>
<protein>
    <submittedName>
        <fullName evidence="2">Uncharacterized protein</fullName>
    </submittedName>
</protein>
<evidence type="ECO:0000313" key="2">
    <source>
        <dbReference type="EMBL" id="THW32886.1"/>
    </source>
</evidence>
<feature type="region of interest" description="Disordered" evidence="1">
    <location>
        <begin position="1"/>
        <end position="63"/>
    </location>
</feature>
<name>A0A4S8X621_AURPU</name>
<evidence type="ECO:0000313" key="3">
    <source>
        <dbReference type="Proteomes" id="UP000310687"/>
    </source>
</evidence>